<dbReference type="EMBL" id="CP003282">
    <property type="protein sequence ID" value="AFG38572.1"/>
    <property type="molecule type" value="Genomic_DNA"/>
</dbReference>
<name>H9UM29_SPIAZ</name>
<keyword evidence="1" id="KW-0732">Signal</keyword>
<dbReference type="KEGG" id="sfc:Spiaf_2542"/>
<feature type="chain" id="PRO_5003623103" evidence="1">
    <location>
        <begin position="19"/>
        <end position="152"/>
    </location>
</feature>
<dbReference type="RefSeq" id="WP_014456554.1">
    <property type="nucleotide sequence ID" value="NC_017098.1"/>
</dbReference>
<protein>
    <submittedName>
        <fullName evidence="2">Uncharacterized protein</fullName>
    </submittedName>
</protein>
<gene>
    <name evidence="2" type="ordered locus">Spiaf_2542</name>
</gene>
<dbReference type="PATRIC" id="fig|889378.3.peg.2518"/>
<sequence>MMLLAGVLLAAAALPAISAPVEFVLQRGPLPRQGLPVSNRDTSEYLYAVYRGAGGSVEVALADTERLQGSIRQGSWERRACNGHEYYSATRYGLVFLVPVEQADLLIWFPAESYTASTGCSFLGLLMVEMAALRGQPDFNRDPFPALLPMPR</sequence>
<dbReference type="Proteomes" id="UP000007383">
    <property type="component" value="Chromosome"/>
</dbReference>
<evidence type="ECO:0000256" key="1">
    <source>
        <dbReference type="SAM" id="SignalP"/>
    </source>
</evidence>
<evidence type="ECO:0000313" key="2">
    <source>
        <dbReference type="EMBL" id="AFG38572.1"/>
    </source>
</evidence>
<dbReference type="AlphaFoldDB" id="H9UM29"/>
<organism evidence="2 3">
    <name type="scientific">Spirochaeta africana (strain ATCC 700263 / DSM 8902 / Z-7692)</name>
    <dbReference type="NCBI Taxonomy" id="889378"/>
    <lineage>
        <taxon>Bacteria</taxon>
        <taxon>Pseudomonadati</taxon>
        <taxon>Spirochaetota</taxon>
        <taxon>Spirochaetia</taxon>
        <taxon>Spirochaetales</taxon>
        <taxon>Spirochaetaceae</taxon>
        <taxon>Spirochaeta</taxon>
    </lineage>
</organism>
<keyword evidence="3" id="KW-1185">Reference proteome</keyword>
<proteinExistence type="predicted"/>
<dbReference type="STRING" id="889378.Spiaf_2542"/>
<evidence type="ECO:0000313" key="3">
    <source>
        <dbReference type="Proteomes" id="UP000007383"/>
    </source>
</evidence>
<reference evidence="3" key="1">
    <citation type="journal article" date="2013" name="Stand. Genomic Sci.">
        <title>Complete genome sequence of the halophilic bacterium Spirochaeta africana type strain (Z-7692(T)) from the alkaline Lake Magadi in the East African Rift.</title>
        <authorList>
            <person name="Liolos K."/>
            <person name="Abt B."/>
            <person name="Scheuner C."/>
            <person name="Teshima H."/>
            <person name="Held B."/>
            <person name="Lapidus A."/>
            <person name="Nolan M."/>
            <person name="Lucas S."/>
            <person name="Deshpande S."/>
            <person name="Cheng J.F."/>
            <person name="Tapia R."/>
            <person name="Goodwin L.A."/>
            <person name="Pitluck S."/>
            <person name="Pagani I."/>
            <person name="Ivanova N."/>
            <person name="Mavromatis K."/>
            <person name="Mikhailova N."/>
            <person name="Huntemann M."/>
            <person name="Pati A."/>
            <person name="Chen A."/>
            <person name="Palaniappan K."/>
            <person name="Land M."/>
            <person name="Rohde M."/>
            <person name="Tindall B.J."/>
            <person name="Detter J.C."/>
            <person name="Goker M."/>
            <person name="Bristow J."/>
            <person name="Eisen J.A."/>
            <person name="Markowitz V."/>
            <person name="Hugenholtz P."/>
            <person name="Woyke T."/>
            <person name="Klenk H.P."/>
            <person name="Kyrpides N.C."/>
        </authorList>
    </citation>
    <scope>NUCLEOTIDE SEQUENCE</scope>
    <source>
        <strain evidence="3">ATCC 700263 / DSM 8902 / Z-7692</strain>
    </source>
</reference>
<feature type="signal peptide" evidence="1">
    <location>
        <begin position="1"/>
        <end position="18"/>
    </location>
</feature>
<accession>H9UM29</accession>
<dbReference type="HOGENOM" id="CLU_1721192_0_0_12"/>